<evidence type="ECO:0000256" key="1">
    <source>
        <dbReference type="SAM" id="Phobius"/>
    </source>
</evidence>
<protein>
    <submittedName>
        <fullName evidence="2">Uncharacterized protein</fullName>
    </submittedName>
</protein>
<reference evidence="2" key="2">
    <citation type="journal article" date="2023" name="IMA Fungus">
        <title>Comparative genomic study of the Penicillium genus elucidates a diverse pangenome and 15 lateral gene transfer events.</title>
        <authorList>
            <person name="Petersen C."/>
            <person name="Sorensen T."/>
            <person name="Nielsen M.R."/>
            <person name="Sondergaard T.E."/>
            <person name="Sorensen J.L."/>
            <person name="Fitzpatrick D.A."/>
            <person name="Frisvad J.C."/>
            <person name="Nielsen K.L."/>
        </authorList>
    </citation>
    <scope>NUCLEOTIDE SEQUENCE</scope>
    <source>
        <strain evidence="2">IBT 30728</strain>
    </source>
</reference>
<dbReference type="Proteomes" id="UP001148312">
    <property type="component" value="Unassembled WGS sequence"/>
</dbReference>
<keyword evidence="1" id="KW-1133">Transmembrane helix</keyword>
<evidence type="ECO:0000313" key="2">
    <source>
        <dbReference type="EMBL" id="KAJ5491401.1"/>
    </source>
</evidence>
<dbReference type="AlphaFoldDB" id="A0A9W9XFX1"/>
<name>A0A9W9XFX1_9EURO</name>
<accession>A0A9W9XFX1</accession>
<dbReference type="EMBL" id="JAPWDQ010000003">
    <property type="protein sequence ID" value="KAJ5491401.1"/>
    <property type="molecule type" value="Genomic_DNA"/>
</dbReference>
<reference evidence="2" key="1">
    <citation type="submission" date="2022-12" db="EMBL/GenBank/DDBJ databases">
        <authorList>
            <person name="Petersen C."/>
        </authorList>
    </citation>
    <scope>NUCLEOTIDE SEQUENCE</scope>
    <source>
        <strain evidence="2">IBT 30728</strain>
    </source>
</reference>
<keyword evidence="1" id="KW-0812">Transmembrane</keyword>
<organism evidence="2 3">
    <name type="scientific">Penicillium diatomitis</name>
    <dbReference type="NCBI Taxonomy" id="2819901"/>
    <lineage>
        <taxon>Eukaryota</taxon>
        <taxon>Fungi</taxon>
        <taxon>Dikarya</taxon>
        <taxon>Ascomycota</taxon>
        <taxon>Pezizomycotina</taxon>
        <taxon>Eurotiomycetes</taxon>
        <taxon>Eurotiomycetidae</taxon>
        <taxon>Eurotiales</taxon>
        <taxon>Aspergillaceae</taxon>
        <taxon>Penicillium</taxon>
    </lineage>
</organism>
<feature type="transmembrane region" description="Helical" evidence="1">
    <location>
        <begin position="366"/>
        <end position="389"/>
    </location>
</feature>
<evidence type="ECO:0000313" key="3">
    <source>
        <dbReference type="Proteomes" id="UP001148312"/>
    </source>
</evidence>
<feature type="transmembrane region" description="Helical" evidence="1">
    <location>
        <begin position="333"/>
        <end position="354"/>
    </location>
</feature>
<gene>
    <name evidence="2" type="ORF">N7539_002968</name>
</gene>
<proteinExistence type="predicted"/>
<keyword evidence="1" id="KW-0472">Membrane</keyword>
<keyword evidence="3" id="KW-1185">Reference proteome</keyword>
<sequence length="467" mass="51197">MNQLPLRSHRAAQLQRTVTCQLCEFSSTQARRSFSVGRGAAAAAAASNPRILTIRRPIVSRSSRLSLAQPLACQTGTLRYRSRQASSKNAHLLESEKQAVEGLETEHVANANGHSNASPANSHLSLREITSMIEGCAQKTSELLARSEVPGNAEVEELLLKYEEAARAIAPYWDVRDENAPSGEGKGNAVSSLLEMQEHEGSVTHIRDAEEILRTLADQVSTSMTQIIKDEKVFISPKALEHYIRAQCTLNRAEYLPEVFHLYANKPIPEEKSNPPKLHQANPKDVNSAVSADLANQAIDVAIKQKNLPLVLAMIDNTFCAPAFHHAKVFRRAAVPLVGLAAAPAACFTLASWASTLQNTMDPSTATGIAFAASLAYVAGTSSIGILAITTANDQMKRVTWLPGIPLRHRWLREEERAALDKVACAWGFRDPYMHGEETGEEWESLREFIGMRGMILDKTELMEGMQ</sequence>
<dbReference type="GeneID" id="81622820"/>
<comment type="caution">
    <text evidence="2">The sequence shown here is derived from an EMBL/GenBank/DDBJ whole genome shotgun (WGS) entry which is preliminary data.</text>
</comment>
<dbReference type="RefSeq" id="XP_056792530.1">
    <property type="nucleotide sequence ID" value="XM_056932571.1"/>
</dbReference>